<comment type="caution">
    <text evidence="2">The sequence shown here is derived from an EMBL/GenBank/DDBJ whole genome shotgun (WGS) entry which is preliminary data.</text>
</comment>
<proteinExistence type="predicted"/>
<reference evidence="2 3" key="1">
    <citation type="journal article" date="2017" name="Gigascience">
        <title>Draft genome of the honey bee ectoparasitic mite, Tropilaelaps mercedesae, is shaped by the parasitic life history.</title>
        <authorList>
            <person name="Dong X."/>
            <person name="Armstrong S.D."/>
            <person name="Xia D."/>
            <person name="Makepeace B.L."/>
            <person name="Darby A.C."/>
            <person name="Kadowaki T."/>
        </authorList>
    </citation>
    <scope>NUCLEOTIDE SEQUENCE [LARGE SCALE GENOMIC DNA]</scope>
    <source>
        <strain evidence="2">Wuxi-XJTLU</strain>
    </source>
</reference>
<sequence>MKMSASWPMAGHVYLVIFIACSLLKTEARHYVLIRRVYAGEEGKAMLERDESSRLLGWPLGVSSEIALLDSAPIFQAVIDRDSGDSSNNEVTSASGAKVYRAPALQEGRSAPRRVEDASSETQKSEASKARKDTQNRTGGDQGGFQSDDQTGKQPKRIDIHNHENYSVTEKSTEGSDSDEEELEPINIEDIEKIMARHKIRIMGATHPMAKIEIDQERAESITGEQRPIALPHNDTEHQSNSSGGRKKSAVPEQVMRIAEWLLNQAP</sequence>
<feature type="compositionally biased region" description="Acidic residues" evidence="1">
    <location>
        <begin position="176"/>
        <end position="186"/>
    </location>
</feature>
<dbReference type="PROSITE" id="PS51257">
    <property type="entry name" value="PROKAR_LIPOPROTEIN"/>
    <property type="match status" value="1"/>
</dbReference>
<feature type="region of interest" description="Disordered" evidence="1">
    <location>
        <begin position="220"/>
        <end position="252"/>
    </location>
</feature>
<dbReference type="OrthoDB" id="6512809at2759"/>
<feature type="region of interest" description="Disordered" evidence="1">
    <location>
        <begin position="81"/>
        <end position="186"/>
    </location>
</feature>
<keyword evidence="3" id="KW-1185">Reference proteome</keyword>
<dbReference type="InParanoid" id="A0A1V9XNC5"/>
<protein>
    <submittedName>
        <fullName evidence="2">Uncharacterized protein</fullName>
    </submittedName>
</protein>
<name>A0A1V9XNC5_9ACAR</name>
<dbReference type="Proteomes" id="UP000192247">
    <property type="component" value="Unassembled WGS sequence"/>
</dbReference>
<evidence type="ECO:0000313" key="3">
    <source>
        <dbReference type="Proteomes" id="UP000192247"/>
    </source>
</evidence>
<gene>
    <name evidence="2" type="ORF">BIW11_08701</name>
</gene>
<feature type="compositionally biased region" description="Polar residues" evidence="1">
    <location>
        <begin position="85"/>
        <end position="95"/>
    </location>
</feature>
<organism evidence="2 3">
    <name type="scientific">Tropilaelaps mercedesae</name>
    <dbReference type="NCBI Taxonomy" id="418985"/>
    <lineage>
        <taxon>Eukaryota</taxon>
        <taxon>Metazoa</taxon>
        <taxon>Ecdysozoa</taxon>
        <taxon>Arthropoda</taxon>
        <taxon>Chelicerata</taxon>
        <taxon>Arachnida</taxon>
        <taxon>Acari</taxon>
        <taxon>Parasitiformes</taxon>
        <taxon>Mesostigmata</taxon>
        <taxon>Gamasina</taxon>
        <taxon>Dermanyssoidea</taxon>
        <taxon>Laelapidae</taxon>
        <taxon>Tropilaelaps</taxon>
    </lineage>
</organism>
<dbReference type="EMBL" id="MNPL01007020">
    <property type="protein sequence ID" value="OQR75004.1"/>
    <property type="molecule type" value="Genomic_DNA"/>
</dbReference>
<dbReference type="AlphaFoldDB" id="A0A1V9XNC5"/>
<evidence type="ECO:0000256" key="1">
    <source>
        <dbReference type="SAM" id="MobiDB-lite"/>
    </source>
</evidence>
<accession>A0A1V9XNC5</accession>
<feature type="compositionally biased region" description="Basic and acidic residues" evidence="1">
    <location>
        <begin position="113"/>
        <end position="135"/>
    </location>
</feature>
<evidence type="ECO:0000313" key="2">
    <source>
        <dbReference type="EMBL" id="OQR75004.1"/>
    </source>
</evidence>